<keyword evidence="5" id="KW-0479">Metal-binding</keyword>
<feature type="compositionally biased region" description="Polar residues" evidence="6">
    <location>
        <begin position="154"/>
        <end position="163"/>
    </location>
</feature>
<dbReference type="PROSITE" id="PS50158">
    <property type="entry name" value="ZF_CCHC"/>
    <property type="match status" value="1"/>
</dbReference>
<evidence type="ECO:0000313" key="8">
    <source>
        <dbReference type="EMBL" id="CAF0996277.1"/>
    </source>
</evidence>
<keyword evidence="4" id="KW-0255">Endonuclease</keyword>
<evidence type="ECO:0000256" key="5">
    <source>
        <dbReference type="PROSITE-ProRule" id="PRU00047"/>
    </source>
</evidence>
<evidence type="ECO:0000256" key="2">
    <source>
        <dbReference type="ARBA" id="ARBA00022695"/>
    </source>
</evidence>
<evidence type="ECO:0000256" key="1">
    <source>
        <dbReference type="ARBA" id="ARBA00022679"/>
    </source>
</evidence>
<keyword evidence="1" id="KW-0808">Transferase</keyword>
<dbReference type="GO" id="GO:0008270">
    <property type="term" value="F:zinc ion binding"/>
    <property type="evidence" value="ECO:0007669"/>
    <property type="project" value="UniProtKB-KW"/>
</dbReference>
<dbReference type="AlphaFoldDB" id="A0A814GH89"/>
<dbReference type="Gene3D" id="3.10.10.10">
    <property type="entry name" value="HIV Type 1 Reverse Transcriptase, subunit A, domain 1"/>
    <property type="match status" value="1"/>
</dbReference>
<dbReference type="InterPro" id="IPR021109">
    <property type="entry name" value="Peptidase_aspartic_dom_sf"/>
</dbReference>
<gene>
    <name evidence="8" type="ORF">OXX778_LOCUS16173</name>
</gene>
<dbReference type="Proteomes" id="UP000663879">
    <property type="component" value="Unassembled WGS sequence"/>
</dbReference>
<feature type="domain" description="CCHC-type" evidence="7">
    <location>
        <begin position="203"/>
        <end position="218"/>
    </location>
</feature>
<dbReference type="Gene3D" id="4.10.60.10">
    <property type="entry name" value="Zinc finger, CCHC-type"/>
    <property type="match status" value="1"/>
</dbReference>
<dbReference type="InterPro" id="IPR043502">
    <property type="entry name" value="DNA/RNA_pol_sf"/>
</dbReference>
<feature type="region of interest" description="Disordered" evidence="6">
    <location>
        <begin position="154"/>
        <end position="196"/>
    </location>
</feature>
<keyword evidence="5" id="KW-0862">Zinc</keyword>
<keyword evidence="4" id="KW-0378">Hydrolase</keyword>
<dbReference type="InterPro" id="IPR001878">
    <property type="entry name" value="Znf_CCHC"/>
</dbReference>
<dbReference type="InterPro" id="IPR036875">
    <property type="entry name" value="Znf_CCHC_sf"/>
</dbReference>
<dbReference type="PANTHER" id="PTHR37984">
    <property type="entry name" value="PROTEIN CBG26694"/>
    <property type="match status" value="1"/>
</dbReference>
<dbReference type="EMBL" id="CAJNOC010003751">
    <property type="protein sequence ID" value="CAF0996277.1"/>
    <property type="molecule type" value="Genomic_DNA"/>
</dbReference>
<dbReference type="OrthoDB" id="420169at2759"/>
<name>A0A814GH89_9BILA</name>
<dbReference type="Gene3D" id="3.30.70.270">
    <property type="match status" value="1"/>
</dbReference>
<keyword evidence="9" id="KW-1185">Reference proteome</keyword>
<dbReference type="GO" id="GO:0003676">
    <property type="term" value="F:nucleic acid binding"/>
    <property type="evidence" value="ECO:0007669"/>
    <property type="project" value="InterPro"/>
</dbReference>
<evidence type="ECO:0000256" key="4">
    <source>
        <dbReference type="ARBA" id="ARBA00022759"/>
    </source>
</evidence>
<dbReference type="CDD" id="cd00303">
    <property type="entry name" value="retropepsin_like"/>
    <property type="match status" value="1"/>
</dbReference>
<dbReference type="SUPFAM" id="SSF50630">
    <property type="entry name" value="Acid proteases"/>
    <property type="match status" value="1"/>
</dbReference>
<evidence type="ECO:0000313" key="9">
    <source>
        <dbReference type="Proteomes" id="UP000663879"/>
    </source>
</evidence>
<dbReference type="GO" id="GO:0006508">
    <property type="term" value="P:proteolysis"/>
    <property type="evidence" value="ECO:0007669"/>
    <property type="project" value="InterPro"/>
</dbReference>
<evidence type="ECO:0000256" key="3">
    <source>
        <dbReference type="ARBA" id="ARBA00022722"/>
    </source>
</evidence>
<proteinExistence type="predicted"/>
<dbReference type="SMART" id="SM00343">
    <property type="entry name" value="ZnF_C2HC"/>
    <property type="match status" value="1"/>
</dbReference>
<dbReference type="Gene3D" id="2.40.70.10">
    <property type="entry name" value="Acid Proteases"/>
    <property type="match status" value="1"/>
</dbReference>
<accession>A0A814GH89</accession>
<dbReference type="GO" id="GO:0016779">
    <property type="term" value="F:nucleotidyltransferase activity"/>
    <property type="evidence" value="ECO:0007669"/>
    <property type="project" value="UniProtKB-KW"/>
</dbReference>
<sequence length="580" mass="65870">MFNEWQISEKIIGLVTDNASNNINLAELINEYYLDISTGSTSNKILQFSCAAHVLIVASVKVLNYATEIRIVQKVGESVDDYSVALKKAFNRAFRGSKSEDAQRTLLERFRTGLIPEIQSLMCTIEPKKIDEAIELAKVEKTLELQLKKLSINSVQPTEQSRQSANRYRRFERSRSRKRSTTPYNKNTERSKSSSQSPIRLTCYNCQKQGHMAKDCKNKSTGHARVYPVLHNENKNPHKTTSATYIQVKINGVKVTVILDSGAAKTLISAKFAKEANLNSIKKSSGSKWISANKQELVSHGECNIDIAFGNYKISQDCEIIQDLSADALLNRDLLMSQGAIINYSKKTLSIGGTVIPLIIKNNQREICLTLGSKIHMKPNSQQILWVDIPFKSKNPILVEDSHCSRRKVETDIEVLWKSQNLDDVKIESLIDWKKSQLTSEQRLIDWKKSQLTSEQRLKLKNLIAKYSDVFSKGDGDLGYCDKFKFNINTGDNKPIKQRAYRVPYAKQDQIDKMVDDMLGQKDGSERFCVDFRKLNAVKVKDNYPLPLIDETIDKLRNAKFNSTMDLASGYWQMALDEQI</sequence>
<protein>
    <recommendedName>
        <fullName evidence="7">CCHC-type domain-containing protein</fullName>
    </recommendedName>
</protein>
<dbReference type="InterPro" id="IPR043128">
    <property type="entry name" value="Rev_trsase/Diguanyl_cyclase"/>
</dbReference>
<dbReference type="GO" id="GO:0004190">
    <property type="term" value="F:aspartic-type endopeptidase activity"/>
    <property type="evidence" value="ECO:0007669"/>
    <property type="project" value="InterPro"/>
</dbReference>
<evidence type="ECO:0000256" key="6">
    <source>
        <dbReference type="SAM" id="MobiDB-lite"/>
    </source>
</evidence>
<dbReference type="Pfam" id="PF00098">
    <property type="entry name" value="zf-CCHC"/>
    <property type="match status" value="1"/>
</dbReference>
<dbReference type="SUPFAM" id="SSF57756">
    <property type="entry name" value="Retrovirus zinc finger-like domains"/>
    <property type="match status" value="1"/>
</dbReference>
<reference evidence="8" key="1">
    <citation type="submission" date="2021-02" db="EMBL/GenBank/DDBJ databases">
        <authorList>
            <person name="Nowell W R."/>
        </authorList>
    </citation>
    <scope>NUCLEOTIDE SEQUENCE</scope>
    <source>
        <strain evidence="8">Ploen Becks lab</strain>
    </source>
</reference>
<keyword evidence="3" id="KW-0540">Nuclease</keyword>
<keyword evidence="2" id="KW-0548">Nucleotidyltransferase</keyword>
<dbReference type="GO" id="GO:0004519">
    <property type="term" value="F:endonuclease activity"/>
    <property type="evidence" value="ECO:0007669"/>
    <property type="project" value="UniProtKB-KW"/>
</dbReference>
<dbReference type="Pfam" id="PF13650">
    <property type="entry name" value="Asp_protease_2"/>
    <property type="match status" value="1"/>
</dbReference>
<organism evidence="8 9">
    <name type="scientific">Brachionus calyciflorus</name>
    <dbReference type="NCBI Taxonomy" id="104777"/>
    <lineage>
        <taxon>Eukaryota</taxon>
        <taxon>Metazoa</taxon>
        <taxon>Spiralia</taxon>
        <taxon>Gnathifera</taxon>
        <taxon>Rotifera</taxon>
        <taxon>Eurotatoria</taxon>
        <taxon>Monogononta</taxon>
        <taxon>Pseudotrocha</taxon>
        <taxon>Ploima</taxon>
        <taxon>Brachionidae</taxon>
        <taxon>Brachionus</taxon>
    </lineage>
</organism>
<dbReference type="PANTHER" id="PTHR37984:SF5">
    <property type="entry name" value="PROTEIN NYNRIN-LIKE"/>
    <property type="match status" value="1"/>
</dbReference>
<comment type="caution">
    <text evidence="8">The sequence shown here is derived from an EMBL/GenBank/DDBJ whole genome shotgun (WGS) entry which is preliminary data.</text>
</comment>
<dbReference type="InterPro" id="IPR001969">
    <property type="entry name" value="Aspartic_peptidase_AS"/>
</dbReference>
<keyword evidence="5" id="KW-0863">Zinc-finger</keyword>
<dbReference type="PROSITE" id="PS00141">
    <property type="entry name" value="ASP_PROTEASE"/>
    <property type="match status" value="1"/>
</dbReference>
<evidence type="ECO:0000259" key="7">
    <source>
        <dbReference type="PROSITE" id="PS50158"/>
    </source>
</evidence>
<dbReference type="SUPFAM" id="SSF56672">
    <property type="entry name" value="DNA/RNA polymerases"/>
    <property type="match status" value="1"/>
</dbReference>
<dbReference type="InterPro" id="IPR050951">
    <property type="entry name" value="Retrovirus_Pol_polyprotein"/>
</dbReference>